<dbReference type="Gene3D" id="3.90.950.10">
    <property type="match status" value="1"/>
</dbReference>
<feature type="binding site" evidence="10">
    <location>
        <begin position="79"/>
        <end position="80"/>
    </location>
    <ligand>
        <name>substrate</name>
    </ligand>
</feature>
<dbReference type="InterPro" id="IPR026533">
    <property type="entry name" value="NTPase/PRRC1"/>
</dbReference>
<dbReference type="EC" id="3.6.1.73" evidence="10"/>
<evidence type="ECO:0000256" key="4">
    <source>
        <dbReference type="ARBA" id="ARBA00022801"/>
    </source>
</evidence>
<evidence type="ECO:0000256" key="8">
    <source>
        <dbReference type="ARBA" id="ARBA00048174"/>
    </source>
</evidence>
<keyword evidence="3 10" id="KW-0547">Nucleotide-binding</keyword>
<dbReference type="NCBIfam" id="NF003459">
    <property type="entry name" value="PRK05074.1"/>
    <property type="match status" value="1"/>
</dbReference>
<sequence length="186" mass="19849">MQDVSKQPTNGQQLRIVVGSKNPVKVQAVANAFQAAWPQSDLDVQGVSAPSGVADQPLNGDETLTGARNRVVFCQQHFDADYYVAIEGGVDGFAYGAATFAYVVIAHDTRTVVGRSANLPLPASVFEALQQGAELGPLMDEMFGTTNVKQKGGAISLFTNGLESRQGAYEQAMIMALAPYLHPQLY</sequence>
<keyword evidence="4 10" id="KW-0378">Hydrolase</keyword>
<evidence type="ECO:0000256" key="6">
    <source>
        <dbReference type="ARBA" id="ARBA00023080"/>
    </source>
</evidence>
<accession>A0ABS8G7Q7</accession>
<dbReference type="EMBL" id="JAJEWP010000002">
    <property type="protein sequence ID" value="MCC2616565.1"/>
    <property type="molecule type" value="Genomic_DNA"/>
</dbReference>
<dbReference type="Pfam" id="PF01931">
    <property type="entry name" value="NTPase_I-T"/>
    <property type="match status" value="1"/>
</dbReference>
<reference evidence="12 13" key="1">
    <citation type="submission" date="2021-10" db="EMBL/GenBank/DDBJ databases">
        <title>Draft genome of Aestuariibacter halophilus JC2043.</title>
        <authorList>
            <person name="Emsley S.A."/>
            <person name="Pfannmuller K.M."/>
            <person name="Ushijima B."/>
            <person name="Saw J.H."/>
            <person name="Videau P."/>
        </authorList>
    </citation>
    <scope>NUCLEOTIDE SEQUENCE [LARGE SCALE GENOMIC DNA]</scope>
    <source>
        <strain evidence="12 13">JC2043</strain>
    </source>
</reference>
<evidence type="ECO:0000256" key="10">
    <source>
        <dbReference type="HAMAP-Rule" id="MF_00648"/>
    </source>
</evidence>
<keyword evidence="2 10" id="KW-0479">Metal-binding</keyword>
<dbReference type="NCBIfam" id="TIGR00258">
    <property type="entry name" value="inosine/xanthosine triphosphatase"/>
    <property type="match status" value="1"/>
</dbReference>
<dbReference type="GO" id="GO:0016787">
    <property type="term" value="F:hydrolase activity"/>
    <property type="evidence" value="ECO:0007669"/>
    <property type="project" value="UniProtKB-KW"/>
</dbReference>
<name>A0ABS8G7Q7_9ALTE</name>
<comment type="cofactor">
    <cofactor evidence="1">
        <name>Mn(2+)</name>
        <dbReference type="ChEBI" id="CHEBI:29035"/>
    </cofactor>
</comment>
<dbReference type="SUPFAM" id="SSF52972">
    <property type="entry name" value="ITPase-like"/>
    <property type="match status" value="1"/>
</dbReference>
<dbReference type="InterPro" id="IPR002786">
    <property type="entry name" value="Non_canon_purine_NTPase"/>
</dbReference>
<organism evidence="12 13">
    <name type="scientific">Fluctibacter halophilus</name>
    <dbReference type="NCBI Taxonomy" id="226011"/>
    <lineage>
        <taxon>Bacteria</taxon>
        <taxon>Pseudomonadati</taxon>
        <taxon>Pseudomonadota</taxon>
        <taxon>Gammaproteobacteria</taxon>
        <taxon>Alteromonadales</taxon>
        <taxon>Alteromonadaceae</taxon>
        <taxon>Fluctibacter</taxon>
    </lineage>
</organism>
<dbReference type="InterPro" id="IPR029001">
    <property type="entry name" value="ITPase-like_fam"/>
</dbReference>
<evidence type="ECO:0000256" key="5">
    <source>
        <dbReference type="ARBA" id="ARBA00022842"/>
    </source>
</evidence>
<comment type="function">
    <text evidence="10">Phosphatase that hydrolyzes non-canonical purine nucleotides such as XTP and ITP to their respective diphosphate derivatives. Probably excludes non-canonical purines from DNA/RNA precursor pool, thus preventing their incorporation into DNA/RNA and avoiding chromosomal lesions.</text>
</comment>
<comment type="catalytic activity">
    <reaction evidence="9 10">
        <text>XTP + H2O = XDP + phosphate + H(+)</text>
        <dbReference type="Rhea" id="RHEA:28406"/>
        <dbReference type="ChEBI" id="CHEBI:15377"/>
        <dbReference type="ChEBI" id="CHEBI:15378"/>
        <dbReference type="ChEBI" id="CHEBI:43474"/>
        <dbReference type="ChEBI" id="CHEBI:59884"/>
        <dbReference type="ChEBI" id="CHEBI:61314"/>
        <dbReference type="EC" id="3.6.1.73"/>
    </reaction>
</comment>
<comment type="similarity">
    <text evidence="10">Belongs to the YjjX NTPase family.</text>
</comment>
<evidence type="ECO:0000256" key="7">
    <source>
        <dbReference type="ARBA" id="ARBA00023211"/>
    </source>
</evidence>
<dbReference type="HAMAP" id="MF_00648">
    <property type="entry name" value="Non_canon_purine_NTPase_YjjX"/>
    <property type="match status" value="1"/>
</dbReference>
<dbReference type="Proteomes" id="UP001520878">
    <property type="component" value="Unassembled WGS sequence"/>
</dbReference>
<evidence type="ECO:0000259" key="11">
    <source>
        <dbReference type="Pfam" id="PF01931"/>
    </source>
</evidence>
<comment type="caution">
    <text evidence="12">The sequence shown here is derived from an EMBL/GenBank/DDBJ whole genome shotgun (WGS) entry which is preliminary data.</text>
</comment>
<evidence type="ECO:0000313" key="12">
    <source>
        <dbReference type="EMBL" id="MCC2616565.1"/>
    </source>
</evidence>
<dbReference type="RefSeq" id="WP_229160022.1">
    <property type="nucleotide sequence ID" value="NZ_JAJEWP010000002.1"/>
</dbReference>
<gene>
    <name evidence="12" type="primary">yjjX</name>
    <name evidence="12" type="ORF">LJ739_09960</name>
</gene>
<evidence type="ECO:0000313" key="13">
    <source>
        <dbReference type="Proteomes" id="UP001520878"/>
    </source>
</evidence>
<comment type="catalytic activity">
    <reaction evidence="8 10">
        <text>ITP + H2O = IDP + phosphate + H(+)</text>
        <dbReference type="Rhea" id="RHEA:28330"/>
        <dbReference type="ChEBI" id="CHEBI:15377"/>
        <dbReference type="ChEBI" id="CHEBI:15378"/>
        <dbReference type="ChEBI" id="CHEBI:43474"/>
        <dbReference type="ChEBI" id="CHEBI:58280"/>
        <dbReference type="ChEBI" id="CHEBI:61402"/>
        <dbReference type="EC" id="3.6.1.73"/>
    </reaction>
</comment>
<evidence type="ECO:0000256" key="3">
    <source>
        <dbReference type="ARBA" id="ARBA00022741"/>
    </source>
</evidence>
<comment type="subunit">
    <text evidence="10">Homodimer.</text>
</comment>
<evidence type="ECO:0000256" key="2">
    <source>
        <dbReference type="ARBA" id="ARBA00022723"/>
    </source>
</evidence>
<proteinExistence type="inferred from homology"/>
<protein>
    <recommendedName>
        <fullName evidence="10">Inosine/xanthosine triphosphatase</fullName>
        <shortName evidence="10">ITPase/XTPase</shortName>
        <ecNumber evidence="10">3.6.1.73</ecNumber>
    </recommendedName>
    <alternativeName>
        <fullName evidence="10">Non-canonical purine NTP phosphatase</fullName>
    </alternativeName>
    <alternativeName>
        <fullName evidence="10">Non-standard purine NTP phosphatase</fullName>
    </alternativeName>
    <alternativeName>
        <fullName evidence="10">Nucleoside-triphosphate phosphatase</fullName>
        <shortName evidence="10">NTPase</shortName>
    </alternativeName>
</protein>
<keyword evidence="5 10" id="KW-0460">Magnesium</keyword>
<keyword evidence="7 10" id="KW-0464">Manganese</keyword>
<evidence type="ECO:0000256" key="9">
    <source>
        <dbReference type="ARBA" id="ARBA00048781"/>
    </source>
</evidence>
<keyword evidence="6 10" id="KW-0546">Nucleotide metabolism</keyword>
<feature type="domain" description="Non-canonical purine NTP phosphatase/PRRC1" evidence="11">
    <location>
        <begin position="19"/>
        <end position="181"/>
    </location>
</feature>
<comment type="cofactor">
    <cofactor evidence="10">
        <name>Mg(2+)</name>
        <dbReference type="ChEBI" id="CHEBI:18420"/>
    </cofactor>
    <cofactor evidence="10">
        <name>Mn(2+)</name>
        <dbReference type="ChEBI" id="CHEBI:29035"/>
    </cofactor>
    <text evidence="10">Binds 1 divalent metal cation per subunit; can use either Mg(2+) or Mn(2+).</text>
</comment>
<feature type="binding site" evidence="10">
    <location>
        <position position="79"/>
    </location>
    <ligand>
        <name>Mg(2+)</name>
        <dbReference type="ChEBI" id="CHEBI:18420"/>
    </ligand>
</feature>
<dbReference type="InterPro" id="IPR050299">
    <property type="entry name" value="YjjX_NTPase"/>
</dbReference>
<dbReference type="PANTHER" id="PTHR34699">
    <property type="match status" value="1"/>
</dbReference>
<evidence type="ECO:0000256" key="1">
    <source>
        <dbReference type="ARBA" id="ARBA00001936"/>
    </source>
</evidence>
<dbReference type="PANTHER" id="PTHR34699:SF2">
    <property type="entry name" value="NON-CANONICAL PURINE NTP PHOSPHATASE_PRRC1 DOMAIN-CONTAINING PROTEIN"/>
    <property type="match status" value="1"/>
</dbReference>
<comment type="caution">
    <text evidence="10">Lacks conserved residue(s) required for the propagation of feature annotation.</text>
</comment>
<keyword evidence="13" id="KW-1185">Reference proteome</keyword>